<dbReference type="RefSeq" id="WP_035113238.1">
    <property type="nucleotide sequence ID" value="NZ_CP047046.1"/>
</dbReference>
<organism evidence="10 11">
    <name type="scientific">Corynebacterium auriscanis</name>
    <dbReference type="NCBI Taxonomy" id="99807"/>
    <lineage>
        <taxon>Bacteria</taxon>
        <taxon>Bacillati</taxon>
        <taxon>Actinomycetota</taxon>
        <taxon>Actinomycetes</taxon>
        <taxon>Mycobacteriales</taxon>
        <taxon>Corynebacteriaceae</taxon>
        <taxon>Corynebacterium</taxon>
    </lineage>
</organism>
<evidence type="ECO:0000256" key="2">
    <source>
        <dbReference type="ARBA" id="ARBA00005551"/>
    </source>
</evidence>
<keyword evidence="11" id="KW-1185">Reference proteome</keyword>
<feature type="transmembrane region" description="Helical" evidence="7">
    <location>
        <begin position="337"/>
        <end position="354"/>
    </location>
</feature>
<comment type="similarity">
    <text evidence="2">Belongs to the monovalent cation:proton antiporter 2 (CPA2) transporter (TC 2.A.37) family.</text>
</comment>
<dbReference type="GO" id="GO:0015297">
    <property type="term" value="F:antiporter activity"/>
    <property type="evidence" value="ECO:0007669"/>
    <property type="project" value="InterPro"/>
</dbReference>
<dbReference type="GeneID" id="300552279"/>
<keyword evidence="6 7" id="KW-0472">Membrane</keyword>
<evidence type="ECO:0000256" key="3">
    <source>
        <dbReference type="ARBA" id="ARBA00022448"/>
    </source>
</evidence>
<evidence type="ECO:0000313" key="10">
    <source>
        <dbReference type="EMBL" id="KGM19035.1"/>
    </source>
</evidence>
<dbReference type="PANTHER" id="PTHR42751">
    <property type="entry name" value="SODIUM/HYDROGEN EXCHANGER FAMILY/TRKA DOMAIN PROTEIN"/>
    <property type="match status" value="1"/>
</dbReference>
<dbReference type="Gene3D" id="1.20.1530.20">
    <property type="match status" value="1"/>
</dbReference>
<dbReference type="PANTHER" id="PTHR42751:SF1">
    <property type="entry name" value="CATION_PROTON ANTIPORTER YBAL-RELATED"/>
    <property type="match status" value="1"/>
</dbReference>
<comment type="subcellular location">
    <subcellularLocation>
        <location evidence="1">Membrane</location>
        <topology evidence="1">Multi-pass membrane protein</topology>
    </subcellularLocation>
</comment>
<dbReference type="Gene3D" id="3.40.50.720">
    <property type="entry name" value="NAD(P)-binding Rossmann-like Domain"/>
    <property type="match status" value="1"/>
</dbReference>
<evidence type="ECO:0000256" key="7">
    <source>
        <dbReference type="SAM" id="Phobius"/>
    </source>
</evidence>
<protein>
    <submittedName>
        <fullName evidence="10">Portal protein</fullName>
    </submittedName>
</protein>
<feature type="domain" description="Cation/H+ exchanger transmembrane" evidence="8">
    <location>
        <begin position="9"/>
        <end position="351"/>
    </location>
</feature>
<name>A0A0A2DIL8_9CORY</name>
<dbReference type="EMBL" id="JRVJ01000003">
    <property type="protein sequence ID" value="KGM19035.1"/>
    <property type="molecule type" value="Genomic_DNA"/>
</dbReference>
<evidence type="ECO:0000313" key="11">
    <source>
        <dbReference type="Proteomes" id="UP000030145"/>
    </source>
</evidence>
<evidence type="ECO:0000256" key="6">
    <source>
        <dbReference type="ARBA" id="ARBA00023136"/>
    </source>
</evidence>
<dbReference type="GO" id="GO:0006813">
    <property type="term" value="P:potassium ion transport"/>
    <property type="evidence" value="ECO:0007669"/>
    <property type="project" value="InterPro"/>
</dbReference>
<accession>A0A0A2DIL8</accession>
<dbReference type="GO" id="GO:1902600">
    <property type="term" value="P:proton transmembrane transport"/>
    <property type="evidence" value="ECO:0007669"/>
    <property type="project" value="InterPro"/>
</dbReference>
<evidence type="ECO:0000259" key="9">
    <source>
        <dbReference type="Pfam" id="PF02254"/>
    </source>
</evidence>
<dbReference type="Pfam" id="PF02254">
    <property type="entry name" value="TrkA_N"/>
    <property type="match status" value="1"/>
</dbReference>
<reference evidence="10 11" key="1">
    <citation type="submission" date="2014-10" db="EMBL/GenBank/DDBJ databases">
        <title>Whole Genome sequence of Corynebacterium auriscanis strain CIP 106629.</title>
        <authorList>
            <person name="Hassan S.S."/>
            <person name="Jamal S.B."/>
            <person name="Tiwari S."/>
            <person name="Oliveira L.D.C."/>
            <person name="Souza F."/>
            <person name="Mariano D.C."/>
            <person name="Almeida S."/>
            <person name="Dorella F."/>
            <person name="Pereira F."/>
            <person name="Carvalho A."/>
            <person name="Leal C.A."/>
            <person name="Soares S.D.C."/>
            <person name="Figueiredo H.C."/>
            <person name="Silva A."/>
            <person name="Azevedo V.A."/>
        </authorList>
    </citation>
    <scope>NUCLEOTIDE SEQUENCE [LARGE SCALE GENOMIC DNA]</scope>
    <source>
        <strain evidence="10 11">CIP 106629</strain>
    </source>
</reference>
<feature type="transmembrane region" description="Helical" evidence="7">
    <location>
        <begin position="143"/>
        <end position="165"/>
    </location>
</feature>
<keyword evidence="5 7" id="KW-1133">Transmembrane helix</keyword>
<dbReference type="InterPro" id="IPR006153">
    <property type="entry name" value="Cation/H_exchanger_TM"/>
</dbReference>
<dbReference type="GO" id="GO:0016020">
    <property type="term" value="C:membrane"/>
    <property type="evidence" value="ECO:0007669"/>
    <property type="project" value="UniProtKB-SubCell"/>
</dbReference>
<keyword evidence="3" id="KW-0813">Transport</keyword>
<feature type="transmembrane region" description="Helical" evidence="7">
    <location>
        <begin position="45"/>
        <end position="65"/>
    </location>
</feature>
<evidence type="ECO:0000256" key="5">
    <source>
        <dbReference type="ARBA" id="ARBA00022989"/>
    </source>
</evidence>
<keyword evidence="4 7" id="KW-0812">Transmembrane</keyword>
<comment type="caution">
    <text evidence="10">The sequence shown here is derived from an EMBL/GenBank/DDBJ whole genome shotgun (WGS) entry which is preliminary data.</text>
</comment>
<evidence type="ECO:0000256" key="4">
    <source>
        <dbReference type="ARBA" id="ARBA00022692"/>
    </source>
</evidence>
<dbReference type="SUPFAM" id="SSF51735">
    <property type="entry name" value="NAD(P)-binding Rossmann-fold domains"/>
    <property type="match status" value="1"/>
</dbReference>
<dbReference type="InterPro" id="IPR036291">
    <property type="entry name" value="NAD(P)-bd_dom_sf"/>
</dbReference>
<feature type="domain" description="RCK N-terminal" evidence="9">
    <location>
        <begin position="391"/>
        <end position="507"/>
    </location>
</feature>
<feature type="transmembrane region" description="Helical" evidence="7">
    <location>
        <begin position="273"/>
        <end position="294"/>
    </location>
</feature>
<evidence type="ECO:0000256" key="1">
    <source>
        <dbReference type="ARBA" id="ARBA00004141"/>
    </source>
</evidence>
<dbReference type="Pfam" id="PF00999">
    <property type="entry name" value="Na_H_Exchanger"/>
    <property type="match status" value="1"/>
</dbReference>
<dbReference type="AlphaFoldDB" id="A0A0A2DIL8"/>
<feature type="transmembrane region" description="Helical" evidence="7">
    <location>
        <begin position="222"/>
        <end position="240"/>
    </location>
</feature>
<gene>
    <name evidence="10" type="ORF">MA47_02015</name>
</gene>
<sequence>MNSAYLLTLLFSIIGGLGASLLRLPPLLGFLAAGFAISATGVEEIPSIDVIAELGVTTLLFTIGLKLNPRDISKPRIAASAFGHALANTVVFAGLFALIGLLPLRELTGLSWTALAYIGVATSFSSTIFVMSQLAENNRNGSAIGRIAIGVLVLQDIISVGVLVLTSGKVPEPWALALPLVLLLRPQISRLPDRIFRTELLVLTGVGIAVASYSVFELGGLSGSLGSMIAGILLSGHPLAERMFKALLSVRELLLVAFFIQIGLGGLPGPGGFIIAGILTLLLIPKAWLFVIILQRCGMSARTSAISGLTLANYSEFGLLITSVAVANGVLGAEWNSIMAIAVAASFISGSLVTRKEEAILKIMRMLIPPRPDSALAPDEKTVHIADADAIILGMGRVGEGAYRRLAQQHGMKVYGIEFDEDRIEYLNKHGFEIIPGDASDPELWHRIDLQKQPKLIVLALPSPRKTLQIVKRIRENRGDEVVVATTALYESAQEGFLQNGADVAVNIYAGAGEEIADQAMRSLTGRPHRKR</sequence>
<feature type="transmembrane region" description="Helical" evidence="7">
    <location>
        <begin position="247"/>
        <end position="267"/>
    </location>
</feature>
<feature type="transmembrane region" description="Helical" evidence="7">
    <location>
        <begin position="110"/>
        <end position="131"/>
    </location>
</feature>
<dbReference type="InterPro" id="IPR003148">
    <property type="entry name" value="RCK_N"/>
</dbReference>
<feature type="transmembrane region" description="Helical" evidence="7">
    <location>
        <begin position="306"/>
        <end position="331"/>
    </location>
</feature>
<proteinExistence type="inferred from homology"/>
<dbReference type="InterPro" id="IPR038770">
    <property type="entry name" value="Na+/solute_symporter_sf"/>
</dbReference>
<dbReference type="Proteomes" id="UP000030145">
    <property type="component" value="Unassembled WGS sequence"/>
</dbReference>
<feature type="transmembrane region" description="Helical" evidence="7">
    <location>
        <begin position="77"/>
        <end position="104"/>
    </location>
</feature>
<evidence type="ECO:0000259" key="8">
    <source>
        <dbReference type="Pfam" id="PF00999"/>
    </source>
</evidence>